<feature type="domain" description="Flagellar motor switch protein FliG N-terminal" evidence="12">
    <location>
        <begin position="8"/>
        <end position="108"/>
    </location>
</feature>
<dbReference type="PANTHER" id="PTHR30534">
    <property type="entry name" value="FLAGELLAR MOTOR SWITCH PROTEIN FLIG"/>
    <property type="match status" value="1"/>
</dbReference>
<evidence type="ECO:0000256" key="8">
    <source>
        <dbReference type="ARBA" id="ARBA00023136"/>
    </source>
</evidence>
<evidence type="ECO:0000256" key="9">
    <source>
        <dbReference type="ARBA" id="ARBA00023143"/>
    </source>
</evidence>
<keyword evidence="6" id="KW-0145">Chemotaxis</keyword>
<evidence type="ECO:0000256" key="4">
    <source>
        <dbReference type="ARBA" id="ARBA00021870"/>
    </source>
</evidence>
<dbReference type="NCBIfam" id="TIGR00207">
    <property type="entry name" value="fliG"/>
    <property type="match status" value="1"/>
</dbReference>
<dbReference type="EMBL" id="JACHVS010000001">
    <property type="protein sequence ID" value="MBB2993897.1"/>
    <property type="molecule type" value="Genomic_DNA"/>
</dbReference>
<name>A0A839QE73_9MICC</name>
<evidence type="ECO:0000256" key="2">
    <source>
        <dbReference type="ARBA" id="ARBA00004413"/>
    </source>
</evidence>
<proteinExistence type="inferred from homology"/>
<evidence type="ECO:0000313" key="13">
    <source>
        <dbReference type="EMBL" id="MBB2993897.1"/>
    </source>
</evidence>
<evidence type="ECO:0000256" key="7">
    <source>
        <dbReference type="ARBA" id="ARBA00022779"/>
    </source>
</evidence>
<dbReference type="InterPro" id="IPR000090">
    <property type="entry name" value="Flg_Motor_Flig"/>
</dbReference>
<keyword evidence="14" id="KW-1185">Reference proteome</keyword>
<dbReference type="InterPro" id="IPR032779">
    <property type="entry name" value="FliG_M"/>
</dbReference>
<keyword evidence="5" id="KW-1003">Cell membrane</keyword>
<dbReference type="GO" id="GO:0006935">
    <property type="term" value="P:chemotaxis"/>
    <property type="evidence" value="ECO:0007669"/>
    <property type="project" value="UniProtKB-KW"/>
</dbReference>
<evidence type="ECO:0000259" key="12">
    <source>
        <dbReference type="Pfam" id="PF14842"/>
    </source>
</evidence>
<dbReference type="Pfam" id="PF01706">
    <property type="entry name" value="FliG_C"/>
    <property type="match status" value="1"/>
</dbReference>
<comment type="caution">
    <text evidence="13">The sequence shown here is derived from an EMBL/GenBank/DDBJ whole genome shotgun (WGS) entry which is preliminary data.</text>
</comment>
<keyword evidence="13" id="KW-0969">Cilium</keyword>
<dbReference type="PRINTS" id="PR00954">
    <property type="entry name" value="FLGMOTORFLIG"/>
</dbReference>
<organism evidence="13 14">
    <name type="scientific">Paeniglutamicibacter cryotolerans</name>
    <dbReference type="NCBI Taxonomy" id="670079"/>
    <lineage>
        <taxon>Bacteria</taxon>
        <taxon>Bacillati</taxon>
        <taxon>Actinomycetota</taxon>
        <taxon>Actinomycetes</taxon>
        <taxon>Micrococcales</taxon>
        <taxon>Micrococcaceae</taxon>
        <taxon>Paeniglutamicibacter</taxon>
    </lineage>
</organism>
<dbReference type="Pfam" id="PF14841">
    <property type="entry name" value="FliG_M"/>
    <property type="match status" value="1"/>
</dbReference>
<keyword evidence="13" id="KW-0966">Cell projection</keyword>
<dbReference type="SUPFAM" id="SSF48029">
    <property type="entry name" value="FliG"/>
    <property type="match status" value="2"/>
</dbReference>
<evidence type="ECO:0000256" key="1">
    <source>
        <dbReference type="ARBA" id="ARBA00004117"/>
    </source>
</evidence>
<dbReference type="InterPro" id="IPR023087">
    <property type="entry name" value="Flg_Motor_Flig_C"/>
</dbReference>
<protein>
    <recommendedName>
        <fullName evidence="4">Flagellar motor switch protein FliG</fullName>
    </recommendedName>
</protein>
<dbReference type="InterPro" id="IPR011002">
    <property type="entry name" value="FliG_a-hlx"/>
</dbReference>
<dbReference type="RefSeq" id="WP_183509251.1">
    <property type="nucleotide sequence ID" value="NZ_BAABGK010000010.1"/>
</dbReference>
<keyword evidence="7" id="KW-0283">Flagellar rotation</keyword>
<dbReference type="GO" id="GO:0005886">
    <property type="term" value="C:plasma membrane"/>
    <property type="evidence" value="ECO:0007669"/>
    <property type="project" value="UniProtKB-SubCell"/>
</dbReference>
<feature type="domain" description="Flagellar motor switch protein FliG C-terminal" evidence="10">
    <location>
        <begin position="224"/>
        <end position="330"/>
    </location>
</feature>
<dbReference type="Gene3D" id="1.10.220.30">
    <property type="match status" value="3"/>
</dbReference>
<dbReference type="InterPro" id="IPR028263">
    <property type="entry name" value="FliG_N"/>
</dbReference>
<feature type="domain" description="Flagellar motor switch protein FliG middle" evidence="11">
    <location>
        <begin position="121"/>
        <end position="191"/>
    </location>
</feature>
<evidence type="ECO:0000313" key="14">
    <source>
        <dbReference type="Proteomes" id="UP000523000"/>
    </source>
</evidence>
<dbReference type="Proteomes" id="UP000523000">
    <property type="component" value="Unassembled WGS sequence"/>
</dbReference>
<evidence type="ECO:0000259" key="11">
    <source>
        <dbReference type="Pfam" id="PF14841"/>
    </source>
</evidence>
<dbReference type="AlphaFoldDB" id="A0A839QE73"/>
<keyword evidence="8" id="KW-0472">Membrane</keyword>
<dbReference type="GO" id="GO:0071973">
    <property type="term" value="P:bacterial-type flagellum-dependent cell motility"/>
    <property type="evidence" value="ECO:0007669"/>
    <property type="project" value="InterPro"/>
</dbReference>
<gene>
    <name evidence="13" type="ORF">E9229_000088</name>
</gene>
<comment type="subcellular location">
    <subcellularLocation>
        <location evidence="1">Bacterial flagellum basal body</location>
    </subcellularLocation>
    <subcellularLocation>
        <location evidence="2">Cell membrane</location>
        <topology evidence="2">Peripheral membrane protein</topology>
        <orientation evidence="2">Cytoplasmic side</orientation>
    </subcellularLocation>
</comment>
<evidence type="ECO:0000259" key="10">
    <source>
        <dbReference type="Pfam" id="PF01706"/>
    </source>
</evidence>
<sequence>MRNQSQIQLTGTQKVAVVLMQMEREHAAEVMRQFTEFEADEIAAELVRLRRVDPDLAASAIDEVHELTTSGRRNQRGGRDVAAGLLEASFGVERAGAVMDRLSSSLAGMSFDFLDSAEAPQLIALLDGELPQTIALVIGHLRPEVGSAVLSGFDPLMRTEIARALATMGPASPEAVRVVAEALKLRAIAVVTPREPVEAVGGIAPLVEILNRSDVAVEKELLAGLDARDPKLAEEVRSRMLTFADLVKFEPRDVQRILRGLDPKTLAFALRGAAESVADSIRANVSERTRELLEAESSTMGRVRLSAVEEARAEVVRMIRQLENQGEITMTRGEEDYVL</sequence>
<dbReference type="Pfam" id="PF14842">
    <property type="entry name" value="FliG_N"/>
    <property type="match status" value="1"/>
</dbReference>
<keyword evidence="9" id="KW-0975">Bacterial flagellum</keyword>
<reference evidence="13 14" key="1">
    <citation type="submission" date="2020-08" db="EMBL/GenBank/DDBJ databases">
        <title>Sequencing the genomes of 1000 actinobacteria strains.</title>
        <authorList>
            <person name="Klenk H.-P."/>
        </authorList>
    </citation>
    <scope>NUCLEOTIDE SEQUENCE [LARGE SCALE GENOMIC DNA]</scope>
    <source>
        <strain evidence="13 14">DSM 22826</strain>
    </source>
</reference>
<evidence type="ECO:0000256" key="6">
    <source>
        <dbReference type="ARBA" id="ARBA00022500"/>
    </source>
</evidence>
<keyword evidence="13" id="KW-0282">Flagellum</keyword>
<dbReference type="GO" id="GO:0003774">
    <property type="term" value="F:cytoskeletal motor activity"/>
    <property type="evidence" value="ECO:0007669"/>
    <property type="project" value="InterPro"/>
</dbReference>
<dbReference type="GO" id="GO:0009425">
    <property type="term" value="C:bacterial-type flagellum basal body"/>
    <property type="evidence" value="ECO:0007669"/>
    <property type="project" value="UniProtKB-SubCell"/>
</dbReference>
<accession>A0A839QE73</accession>
<dbReference type="PANTHER" id="PTHR30534:SF0">
    <property type="entry name" value="FLAGELLAR MOTOR SWITCH PROTEIN FLIG"/>
    <property type="match status" value="1"/>
</dbReference>
<evidence type="ECO:0000256" key="3">
    <source>
        <dbReference type="ARBA" id="ARBA00010299"/>
    </source>
</evidence>
<comment type="similarity">
    <text evidence="3">Belongs to the FliG family.</text>
</comment>
<evidence type="ECO:0000256" key="5">
    <source>
        <dbReference type="ARBA" id="ARBA00022475"/>
    </source>
</evidence>